<feature type="region of interest" description="Disordered" evidence="1">
    <location>
        <begin position="1"/>
        <end position="38"/>
    </location>
</feature>
<feature type="region of interest" description="Disordered" evidence="1">
    <location>
        <begin position="89"/>
        <end position="109"/>
    </location>
</feature>
<name>A0AAV1WJK1_LUPLU</name>
<reference evidence="2 3" key="1">
    <citation type="submission" date="2024-03" db="EMBL/GenBank/DDBJ databases">
        <authorList>
            <person name="Martinez-Hernandez J."/>
        </authorList>
    </citation>
    <scope>NUCLEOTIDE SEQUENCE [LARGE SCALE GENOMIC DNA]</scope>
</reference>
<comment type="caution">
    <text evidence="2">The sequence shown here is derived from an EMBL/GenBank/DDBJ whole genome shotgun (WGS) entry which is preliminary data.</text>
</comment>
<dbReference type="EMBL" id="CAXHTB010000007">
    <property type="protein sequence ID" value="CAL0309550.1"/>
    <property type="molecule type" value="Genomic_DNA"/>
</dbReference>
<protein>
    <submittedName>
        <fullName evidence="2">Uncharacterized protein</fullName>
    </submittedName>
</protein>
<organism evidence="2 3">
    <name type="scientific">Lupinus luteus</name>
    <name type="common">European yellow lupine</name>
    <dbReference type="NCBI Taxonomy" id="3873"/>
    <lineage>
        <taxon>Eukaryota</taxon>
        <taxon>Viridiplantae</taxon>
        <taxon>Streptophyta</taxon>
        <taxon>Embryophyta</taxon>
        <taxon>Tracheophyta</taxon>
        <taxon>Spermatophyta</taxon>
        <taxon>Magnoliopsida</taxon>
        <taxon>eudicotyledons</taxon>
        <taxon>Gunneridae</taxon>
        <taxon>Pentapetalae</taxon>
        <taxon>rosids</taxon>
        <taxon>fabids</taxon>
        <taxon>Fabales</taxon>
        <taxon>Fabaceae</taxon>
        <taxon>Papilionoideae</taxon>
        <taxon>50 kb inversion clade</taxon>
        <taxon>genistoids sensu lato</taxon>
        <taxon>core genistoids</taxon>
        <taxon>Genisteae</taxon>
        <taxon>Lupinus</taxon>
    </lineage>
</organism>
<gene>
    <name evidence="2" type="ORF">LLUT_LOCUS10610</name>
</gene>
<evidence type="ECO:0000313" key="2">
    <source>
        <dbReference type="EMBL" id="CAL0309550.1"/>
    </source>
</evidence>
<accession>A0AAV1WJK1</accession>
<evidence type="ECO:0000313" key="3">
    <source>
        <dbReference type="Proteomes" id="UP001497480"/>
    </source>
</evidence>
<proteinExistence type="predicted"/>
<dbReference type="AlphaFoldDB" id="A0AAV1WJK1"/>
<dbReference type="Proteomes" id="UP001497480">
    <property type="component" value="Unassembled WGS sequence"/>
</dbReference>
<sequence length="109" mass="12127">MAENLNMENSTMHNTNSTMQNTNIQDATGGATNPSISLSEQLDRRLNHMEMNLQLVHAQITATIEKLIASFNESIQNTTLSLTNIRSQLTSQNKSTKEVATQTNFRDST</sequence>
<keyword evidence="3" id="KW-1185">Reference proteome</keyword>
<evidence type="ECO:0000256" key="1">
    <source>
        <dbReference type="SAM" id="MobiDB-lite"/>
    </source>
</evidence>